<reference evidence="2 3" key="1">
    <citation type="submission" date="2024-02" db="EMBL/GenBank/DDBJ databases">
        <authorList>
            <person name="Chen Y."/>
            <person name="Shah S."/>
            <person name="Dougan E. K."/>
            <person name="Thang M."/>
            <person name="Chan C."/>
        </authorList>
    </citation>
    <scope>NUCLEOTIDE SEQUENCE [LARGE SCALE GENOMIC DNA]</scope>
</reference>
<dbReference type="SUPFAM" id="SSF48371">
    <property type="entry name" value="ARM repeat"/>
    <property type="match status" value="1"/>
</dbReference>
<organism evidence="2 3">
    <name type="scientific">Durusdinium trenchii</name>
    <dbReference type="NCBI Taxonomy" id="1381693"/>
    <lineage>
        <taxon>Eukaryota</taxon>
        <taxon>Sar</taxon>
        <taxon>Alveolata</taxon>
        <taxon>Dinophyceae</taxon>
        <taxon>Suessiales</taxon>
        <taxon>Symbiodiniaceae</taxon>
        <taxon>Durusdinium</taxon>
    </lineage>
</organism>
<evidence type="ECO:0000313" key="2">
    <source>
        <dbReference type="EMBL" id="CAK9049441.1"/>
    </source>
</evidence>
<keyword evidence="3" id="KW-1185">Reference proteome</keyword>
<feature type="compositionally biased region" description="Polar residues" evidence="1">
    <location>
        <begin position="1"/>
        <end position="10"/>
    </location>
</feature>
<proteinExistence type="predicted"/>
<evidence type="ECO:0000313" key="3">
    <source>
        <dbReference type="Proteomes" id="UP001642484"/>
    </source>
</evidence>
<evidence type="ECO:0000256" key="1">
    <source>
        <dbReference type="SAM" id="MobiDB-lite"/>
    </source>
</evidence>
<dbReference type="EMBL" id="CAXAMN010016958">
    <property type="protein sequence ID" value="CAK9049441.1"/>
    <property type="molecule type" value="Genomic_DNA"/>
</dbReference>
<dbReference type="Proteomes" id="UP001642484">
    <property type="component" value="Unassembled WGS sequence"/>
</dbReference>
<sequence>MDFVPNSTRSQYDDVPGFSDEEWPQQRMYGDFYREKEDNTRGVSFAPEPARALQYDCDYYREQDDVLKGLTIAQLPEESMFGNRTPWSWGSSTCASSEEHFFKNAGACISPKSSEAHGNTATRLFDPAAVGGREFTESDVPPKKPMDPYWQFEAVCRLFVRCYTSMILVGPIHITIIEVTTAYVQTATPWTLGNHLLNFLMQDLASPNIKVGKPGKFAIKADAFVGSVKCTLKIRVYSEENEKYAVEFQRRMGCSVAFNRAFSEAVKFLRSFFTVQSTHEAMPNFSPPVCESPTSSDAEIMPLLDMASLGTFPSLQAESAAALADMAKDPAAATLLLKEDVFKEIQNLLQSNNAEVAFPTSRLLSSLAKIPQASNYFSAPGLLPMMIDKVQSPAYAQLVELAQAVTLVIERVSLDEEQKERVTRQLQLAIKEMVPSHRARPLLEQALHTLRRRLA</sequence>
<dbReference type="Gene3D" id="1.25.10.10">
    <property type="entry name" value="Leucine-rich Repeat Variant"/>
    <property type="match status" value="1"/>
</dbReference>
<dbReference type="InterPro" id="IPR016024">
    <property type="entry name" value="ARM-type_fold"/>
</dbReference>
<comment type="caution">
    <text evidence="2">The sequence shown here is derived from an EMBL/GenBank/DDBJ whole genome shotgun (WGS) entry which is preliminary data.</text>
</comment>
<accession>A0ABP0MD66</accession>
<name>A0ABP0MD66_9DINO</name>
<gene>
    <name evidence="2" type="ORF">CCMP2556_LOCUS25311</name>
</gene>
<dbReference type="InterPro" id="IPR011989">
    <property type="entry name" value="ARM-like"/>
</dbReference>
<feature type="region of interest" description="Disordered" evidence="1">
    <location>
        <begin position="1"/>
        <end position="22"/>
    </location>
</feature>
<protein>
    <submittedName>
        <fullName evidence="2">Uncharacterized protein</fullName>
    </submittedName>
</protein>